<dbReference type="GO" id="GO:0005730">
    <property type="term" value="C:nucleolus"/>
    <property type="evidence" value="ECO:0007669"/>
    <property type="project" value="TreeGrafter"/>
</dbReference>
<dbReference type="Gene3D" id="3.30.2170.10">
    <property type="entry name" value="archaeoglobus fulgidus dsm 4304 superfamily"/>
    <property type="match status" value="1"/>
</dbReference>
<dbReference type="PANTHER" id="PTHR28511">
    <property type="entry name" value="ENDONUCLEASE V"/>
    <property type="match status" value="1"/>
</dbReference>
<keyword evidence="5" id="KW-0378">Hydrolase</keyword>
<comment type="subcellular location">
    <subcellularLocation>
        <location evidence="1">Cytoplasm</location>
    </subcellularLocation>
</comment>
<dbReference type="HAMAP" id="MF_00801">
    <property type="entry name" value="Endonuclease_5"/>
    <property type="match status" value="1"/>
</dbReference>
<dbReference type="AlphaFoldDB" id="A0AAW2ZJ53"/>
<dbReference type="Pfam" id="PF04493">
    <property type="entry name" value="Endonuclease_5"/>
    <property type="match status" value="1"/>
</dbReference>
<keyword evidence="4 6" id="KW-0255">Endonuclease</keyword>
<keyword evidence="3" id="KW-0540">Nuclease</keyword>
<keyword evidence="2" id="KW-0963">Cytoplasm</keyword>
<reference evidence="6 7" key="1">
    <citation type="submission" date="2024-03" db="EMBL/GenBank/DDBJ databases">
        <title>The Acrasis kona genome and developmental transcriptomes reveal deep origins of eukaryotic multicellular pathways.</title>
        <authorList>
            <person name="Sheikh S."/>
            <person name="Fu C.-J."/>
            <person name="Brown M.W."/>
            <person name="Baldauf S.L."/>
        </authorList>
    </citation>
    <scope>NUCLEOTIDE SEQUENCE [LARGE SCALE GENOMIC DNA]</scope>
    <source>
        <strain evidence="6 7">ATCC MYA-3509</strain>
    </source>
</reference>
<gene>
    <name evidence="6" type="ORF">AKO1_009082</name>
</gene>
<organism evidence="6 7">
    <name type="scientific">Acrasis kona</name>
    <dbReference type="NCBI Taxonomy" id="1008807"/>
    <lineage>
        <taxon>Eukaryota</taxon>
        <taxon>Discoba</taxon>
        <taxon>Heterolobosea</taxon>
        <taxon>Tetramitia</taxon>
        <taxon>Eutetramitia</taxon>
        <taxon>Acrasidae</taxon>
        <taxon>Acrasis</taxon>
    </lineage>
</organism>
<dbReference type="EMBL" id="JAOPGA020001506">
    <property type="protein sequence ID" value="KAL0489008.1"/>
    <property type="molecule type" value="Genomic_DNA"/>
</dbReference>
<evidence type="ECO:0000256" key="3">
    <source>
        <dbReference type="ARBA" id="ARBA00022722"/>
    </source>
</evidence>
<dbReference type="InterPro" id="IPR007581">
    <property type="entry name" value="Endonuclease-V"/>
</dbReference>
<evidence type="ECO:0000313" key="7">
    <source>
        <dbReference type="Proteomes" id="UP001431209"/>
    </source>
</evidence>
<dbReference type="PANTHER" id="PTHR28511:SF1">
    <property type="entry name" value="ENDONUCLEASE V"/>
    <property type="match status" value="1"/>
</dbReference>
<dbReference type="GO" id="GO:0016891">
    <property type="term" value="F:RNA endonuclease activity producing 5'-phosphomonoesters, hydrolytic mechanism"/>
    <property type="evidence" value="ECO:0007669"/>
    <property type="project" value="TreeGrafter"/>
</dbReference>
<evidence type="ECO:0000313" key="6">
    <source>
        <dbReference type="EMBL" id="KAL0489008.1"/>
    </source>
</evidence>
<keyword evidence="7" id="KW-1185">Reference proteome</keyword>
<accession>A0AAW2ZJ53</accession>
<protein>
    <submittedName>
        <fullName evidence="6">Endonuclease V</fullName>
    </submittedName>
</protein>
<comment type="caution">
    <text evidence="6">The sequence shown here is derived from an EMBL/GenBank/DDBJ whole genome shotgun (WGS) entry which is preliminary data.</text>
</comment>
<dbReference type="GO" id="GO:0005737">
    <property type="term" value="C:cytoplasm"/>
    <property type="evidence" value="ECO:0007669"/>
    <property type="project" value="UniProtKB-SubCell"/>
</dbReference>
<dbReference type="CDD" id="cd06559">
    <property type="entry name" value="Endonuclease_V"/>
    <property type="match status" value="1"/>
</dbReference>
<sequence length="246" mass="27600">MEEDAVRQQWMSEQIDLKQRLSLIDKSKWNKEDIKYIAGVDISFFKDNHVDAISSLVVMTYPNCNVVYEDYELVKLELPYISGFLGFREVPHLVKLIDSLKKKSPQYTPDVILVDGNGILHPRGFGLASHLGVLTEMVTIGVAKKLLFIDGVTREKVKDWTDEHLHQGGDSFKIVGDSGNIHGAILRSTTDSTKPIYVSIGHNVSLETSLDIVKAVCINRIPEPIRQADLRSRDVVRKALNNSSIS</sequence>
<dbReference type="GO" id="GO:0003727">
    <property type="term" value="F:single-stranded RNA binding"/>
    <property type="evidence" value="ECO:0007669"/>
    <property type="project" value="TreeGrafter"/>
</dbReference>
<dbReference type="Proteomes" id="UP001431209">
    <property type="component" value="Unassembled WGS sequence"/>
</dbReference>
<proteinExistence type="inferred from homology"/>
<name>A0AAW2ZJ53_9EUKA</name>
<dbReference type="GO" id="GO:0006281">
    <property type="term" value="P:DNA repair"/>
    <property type="evidence" value="ECO:0007669"/>
    <property type="project" value="InterPro"/>
</dbReference>
<evidence type="ECO:0000256" key="1">
    <source>
        <dbReference type="ARBA" id="ARBA00004496"/>
    </source>
</evidence>
<evidence type="ECO:0000256" key="5">
    <source>
        <dbReference type="ARBA" id="ARBA00022801"/>
    </source>
</evidence>
<evidence type="ECO:0000256" key="2">
    <source>
        <dbReference type="ARBA" id="ARBA00022490"/>
    </source>
</evidence>
<evidence type="ECO:0000256" key="4">
    <source>
        <dbReference type="ARBA" id="ARBA00022759"/>
    </source>
</evidence>